<dbReference type="EnsemblPlants" id="OBART12G12620.1">
    <property type="protein sequence ID" value="OBART12G12620.1"/>
    <property type="gene ID" value="OBART12G12620"/>
</dbReference>
<proteinExistence type="predicted"/>
<dbReference type="HOGENOM" id="CLU_053613_0_0_1"/>
<organism evidence="4">
    <name type="scientific">Oryza barthii</name>
    <dbReference type="NCBI Taxonomy" id="65489"/>
    <lineage>
        <taxon>Eukaryota</taxon>
        <taxon>Viridiplantae</taxon>
        <taxon>Streptophyta</taxon>
        <taxon>Embryophyta</taxon>
        <taxon>Tracheophyta</taxon>
        <taxon>Spermatophyta</taxon>
        <taxon>Magnoliopsida</taxon>
        <taxon>Liliopsida</taxon>
        <taxon>Poales</taxon>
        <taxon>Poaceae</taxon>
        <taxon>BOP clade</taxon>
        <taxon>Oryzoideae</taxon>
        <taxon>Oryzeae</taxon>
        <taxon>Oryzinae</taxon>
        <taxon>Oryza</taxon>
    </lineage>
</organism>
<keyword evidence="1" id="KW-1133">Transmembrane helix</keyword>
<dbReference type="Pfam" id="PF08268">
    <property type="entry name" value="FBA_3"/>
    <property type="match status" value="1"/>
</dbReference>
<dbReference type="eggNOG" id="ENOG502STSX">
    <property type="taxonomic scope" value="Eukaryota"/>
</dbReference>
<protein>
    <recommendedName>
        <fullName evidence="6">F-box domain-containing protein</fullName>
    </recommendedName>
</protein>
<dbReference type="InterPro" id="IPR011043">
    <property type="entry name" value="Gal_Oxase/kelch_b-propeller"/>
</dbReference>
<dbReference type="Gramene" id="OBART12G12620.1">
    <property type="protein sequence ID" value="OBART12G12620.1"/>
    <property type="gene ID" value="OBART12G12620"/>
</dbReference>
<evidence type="ECO:0000256" key="1">
    <source>
        <dbReference type="SAM" id="Phobius"/>
    </source>
</evidence>
<feature type="transmembrane region" description="Helical" evidence="1">
    <location>
        <begin position="385"/>
        <end position="406"/>
    </location>
</feature>
<evidence type="ECO:0000313" key="4">
    <source>
        <dbReference type="EnsemblPlants" id="OBART12G12620.1"/>
    </source>
</evidence>
<dbReference type="NCBIfam" id="TIGR01640">
    <property type="entry name" value="F_box_assoc_1"/>
    <property type="match status" value="1"/>
</dbReference>
<dbReference type="AlphaFoldDB" id="A0A0D3HUN5"/>
<sequence>MAAVDDDRWEDLPMDLLTEILLRLPPISGRRLVRLVCSRGRPATARVFDDLAGGGLGGSREIWNGGESRSSPDIVGTCNGLLCLMQRGGEITLVNPVTGESLAIPPPPPPPPPRCRSHTAAAPEAERLSFSYHPLTGRYSIVHFPAAFCYGGGDNLADPAVEVLTLDGTGAASWREVAAPPGSRCCLPSRIVSVDGATYWVTKVDARIMSLDHEHERVTPVPPLPPAIAGELDSWWITRLTEVAGRLGVAITSNHKTTASKYNNVEVWVLDGARGKMIWSHRYTIQGLQYDQEIAWPHFAYGENVLTILDSGHLRNQLYTHWLWPHKNRTSVATGDVITGTLVEEFVIDPENVKMFSVINPEINVKMFSYVETNEPLNIYKEVTFIYMSLNIIGQYICFVAHTLIYNRVLII</sequence>
<dbReference type="SUPFAM" id="SSF50965">
    <property type="entry name" value="Galactose oxidase, central domain"/>
    <property type="match status" value="1"/>
</dbReference>
<reference evidence="4" key="2">
    <citation type="submission" date="2015-03" db="UniProtKB">
        <authorList>
            <consortium name="EnsemblPlants"/>
        </authorList>
    </citation>
    <scope>IDENTIFICATION</scope>
</reference>
<evidence type="ECO:0000259" key="2">
    <source>
        <dbReference type="Pfam" id="PF00646"/>
    </source>
</evidence>
<dbReference type="PANTHER" id="PTHR31111">
    <property type="entry name" value="BNAA05G37150D PROTEIN-RELATED"/>
    <property type="match status" value="1"/>
</dbReference>
<dbReference type="PANTHER" id="PTHR31111:SF133">
    <property type="entry name" value="OS07G0196600 PROTEIN"/>
    <property type="match status" value="1"/>
</dbReference>
<accession>A0A0D3HUN5</accession>
<keyword evidence="1" id="KW-0472">Membrane</keyword>
<keyword evidence="1" id="KW-0812">Transmembrane</keyword>
<dbReference type="InterPro" id="IPR036047">
    <property type="entry name" value="F-box-like_dom_sf"/>
</dbReference>
<evidence type="ECO:0008006" key="6">
    <source>
        <dbReference type="Google" id="ProtNLM"/>
    </source>
</evidence>
<feature type="domain" description="F-box" evidence="2">
    <location>
        <begin position="9"/>
        <end position="39"/>
    </location>
</feature>
<reference evidence="4" key="1">
    <citation type="journal article" date="2009" name="Rice">
        <title>De Novo Next Generation Sequencing of Plant Genomes.</title>
        <authorList>
            <person name="Rounsley S."/>
            <person name="Marri P.R."/>
            <person name="Yu Y."/>
            <person name="He R."/>
            <person name="Sisneros N."/>
            <person name="Goicoechea J.L."/>
            <person name="Lee S.J."/>
            <person name="Angelova A."/>
            <person name="Kudrna D."/>
            <person name="Luo M."/>
            <person name="Affourtit J."/>
            <person name="Desany B."/>
            <person name="Knight J."/>
            <person name="Niazi F."/>
            <person name="Egholm M."/>
            <person name="Wing R.A."/>
        </authorList>
    </citation>
    <scope>NUCLEOTIDE SEQUENCE [LARGE SCALE GENOMIC DNA]</scope>
    <source>
        <strain evidence="4">cv. IRGC 105608</strain>
    </source>
</reference>
<keyword evidence="5" id="KW-1185">Reference proteome</keyword>
<dbReference type="InterPro" id="IPR001810">
    <property type="entry name" value="F-box_dom"/>
</dbReference>
<dbReference type="InterPro" id="IPR013187">
    <property type="entry name" value="F-box-assoc_dom_typ3"/>
</dbReference>
<dbReference type="PaxDb" id="65489-OBART12G12620.1"/>
<feature type="domain" description="F-box associated beta-propeller type 3" evidence="3">
    <location>
        <begin position="74"/>
        <end position="286"/>
    </location>
</feature>
<name>A0A0D3HUN5_9ORYZ</name>
<dbReference type="STRING" id="65489.A0A0D3HUN5"/>
<dbReference type="Pfam" id="PF00646">
    <property type="entry name" value="F-box"/>
    <property type="match status" value="1"/>
</dbReference>
<dbReference type="SUPFAM" id="SSF81383">
    <property type="entry name" value="F-box domain"/>
    <property type="match status" value="1"/>
</dbReference>
<dbReference type="InterPro" id="IPR017451">
    <property type="entry name" value="F-box-assoc_interact_dom"/>
</dbReference>
<dbReference type="Proteomes" id="UP000026960">
    <property type="component" value="Chromosome 12"/>
</dbReference>
<evidence type="ECO:0000259" key="3">
    <source>
        <dbReference type="Pfam" id="PF08268"/>
    </source>
</evidence>
<evidence type="ECO:0000313" key="5">
    <source>
        <dbReference type="Proteomes" id="UP000026960"/>
    </source>
</evidence>